<dbReference type="PANTHER" id="PTHR47331:SF5">
    <property type="entry name" value="RIBONUCLEASE H"/>
    <property type="match status" value="1"/>
</dbReference>
<comment type="caution">
    <text evidence="2">The sequence shown here is derived from an EMBL/GenBank/DDBJ whole genome shotgun (WGS) entry which is preliminary data.</text>
</comment>
<keyword evidence="3" id="KW-1185">Reference proteome</keyword>
<evidence type="ECO:0000313" key="2">
    <source>
        <dbReference type="EMBL" id="GBP22722.1"/>
    </source>
</evidence>
<gene>
    <name evidence="2" type="ORF">EVAR_13512_1</name>
</gene>
<evidence type="ECO:0000313" key="3">
    <source>
        <dbReference type="Proteomes" id="UP000299102"/>
    </source>
</evidence>
<evidence type="ECO:0008006" key="4">
    <source>
        <dbReference type="Google" id="ProtNLM"/>
    </source>
</evidence>
<dbReference type="Proteomes" id="UP000299102">
    <property type="component" value="Unassembled WGS sequence"/>
</dbReference>
<accession>A0A4C1U8L2</accession>
<name>A0A4C1U8L2_EUMVA</name>
<proteinExistence type="predicted"/>
<dbReference type="InterPro" id="IPR021109">
    <property type="entry name" value="Peptidase_aspartic_dom_sf"/>
</dbReference>
<dbReference type="SUPFAM" id="SSF50630">
    <property type="entry name" value="Acid proteases"/>
    <property type="match status" value="1"/>
</dbReference>
<reference evidence="2 3" key="1">
    <citation type="journal article" date="2019" name="Commun. Biol.">
        <title>The bagworm genome reveals a unique fibroin gene that provides high tensile strength.</title>
        <authorList>
            <person name="Kono N."/>
            <person name="Nakamura H."/>
            <person name="Ohtoshi R."/>
            <person name="Tomita M."/>
            <person name="Numata K."/>
            <person name="Arakawa K."/>
        </authorList>
    </citation>
    <scope>NUCLEOTIDE SEQUENCE [LARGE SCALE GENOMIC DNA]</scope>
</reference>
<dbReference type="AlphaFoldDB" id="A0A4C1U8L2"/>
<sequence length="315" mass="34992">MLSTFLNKIADQCSASMPIEKGGSRNSRPTPERRPRRTNTINTMKYDDNNSNSHTAFQPSNRSTINVKMICPLCNNEHGLPDCGEFVKLNMSEKWDAAKRLRMCFRCLRGRHMQATCRESPVRYVEADIIGYSTKSGPREGHEGAQTTAVVTEHTAISVNNVNTMRAYLKIVPVELYGPEGSMKVHALLDEGSTVTLIDEQVANRIGAKGRRETLRVSSVGGNEITDEKSRVIRVKIKGLFSRNLKLMTAQTIRNLKLAPQRVERATVAACSHLTDIAENLIYDAAAPCILIGQDNWGLCRDKLRVVAQTSLPPP</sequence>
<evidence type="ECO:0000256" key="1">
    <source>
        <dbReference type="SAM" id="MobiDB-lite"/>
    </source>
</evidence>
<dbReference type="PANTHER" id="PTHR47331">
    <property type="entry name" value="PHD-TYPE DOMAIN-CONTAINING PROTEIN"/>
    <property type="match status" value="1"/>
</dbReference>
<organism evidence="2 3">
    <name type="scientific">Eumeta variegata</name>
    <name type="common">Bagworm moth</name>
    <name type="synonym">Eumeta japonica</name>
    <dbReference type="NCBI Taxonomy" id="151549"/>
    <lineage>
        <taxon>Eukaryota</taxon>
        <taxon>Metazoa</taxon>
        <taxon>Ecdysozoa</taxon>
        <taxon>Arthropoda</taxon>
        <taxon>Hexapoda</taxon>
        <taxon>Insecta</taxon>
        <taxon>Pterygota</taxon>
        <taxon>Neoptera</taxon>
        <taxon>Endopterygota</taxon>
        <taxon>Lepidoptera</taxon>
        <taxon>Glossata</taxon>
        <taxon>Ditrysia</taxon>
        <taxon>Tineoidea</taxon>
        <taxon>Psychidae</taxon>
        <taxon>Oiketicinae</taxon>
        <taxon>Eumeta</taxon>
    </lineage>
</organism>
<dbReference type="OrthoDB" id="10055784at2759"/>
<protein>
    <recommendedName>
        <fullName evidence="4">Peptidase A2 domain-containing protein</fullName>
    </recommendedName>
</protein>
<feature type="region of interest" description="Disordered" evidence="1">
    <location>
        <begin position="16"/>
        <end position="38"/>
    </location>
</feature>
<dbReference type="Pfam" id="PF13650">
    <property type="entry name" value="Asp_protease_2"/>
    <property type="match status" value="1"/>
</dbReference>
<dbReference type="Gene3D" id="2.40.70.10">
    <property type="entry name" value="Acid Proteases"/>
    <property type="match status" value="1"/>
</dbReference>
<dbReference type="EMBL" id="BGZK01000143">
    <property type="protein sequence ID" value="GBP22722.1"/>
    <property type="molecule type" value="Genomic_DNA"/>
</dbReference>